<evidence type="ECO:0000256" key="1">
    <source>
        <dbReference type="ARBA" id="ARBA00009981"/>
    </source>
</evidence>
<evidence type="ECO:0000313" key="4">
    <source>
        <dbReference type="EMBL" id="PTM88389.1"/>
    </source>
</evidence>
<dbReference type="AlphaFoldDB" id="A0A2T5ANU5"/>
<dbReference type="Gene3D" id="3.40.1620.10">
    <property type="entry name" value="YefM-like domain"/>
    <property type="match status" value="1"/>
</dbReference>
<protein>
    <recommendedName>
        <fullName evidence="2">Antitoxin</fullName>
    </recommendedName>
</protein>
<dbReference type="NCBIfam" id="TIGR01552">
    <property type="entry name" value="phd_fam"/>
    <property type="match status" value="1"/>
</dbReference>
<keyword evidence="5" id="KW-1185">Reference proteome</keyword>
<accession>A0A2T5ANU5</accession>
<dbReference type="InterPro" id="IPR006442">
    <property type="entry name" value="Antitoxin_Phd/YefM"/>
</dbReference>
<dbReference type="EMBL" id="PZZZ01000012">
    <property type="protein sequence ID" value="PTM88389.1"/>
    <property type="molecule type" value="Genomic_DNA"/>
</dbReference>
<dbReference type="Proteomes" id="UP000241247">
    <property type="component" value="Unassembled WGS sequence"/>
</dbReference>
<name>A0A2T5ANU5_MYCDI</name>
<organism evidence="4 5">
    <name type="scientific">Mycoplana dimorpha</name>
    <dbReference type="NCBI Taxonomy" id="28320"/>
    <lineage>
        <taxon>Bacteria</taxon>
        <taxon>Pseudomonadati</taxon>
        <taxon>Pseudomonadota</taxon>
        <taxon>Alphaproteobacteria</taxon>
        <taxon>Hyphomicrobiales</taxon>
        <taxon>Rhizobiaceae</taxon>
        <taxon>Mycoplana</taxon>
    </lineage>
</organism>
<gene>
    <name evidence="4" type="ORF">C7449_11222</name>
</gene>
<evidence type="ECO:0000256" key="3">
    <source>
        <dbReference type="SAM" id="MobiDB-lite"/>
    </source>
</evidence>
<evidence type="ECO:0000313" key="5">
    <source>
        <dbReference type="Proteomes" id="UP000241247"/>
    </source>
</evidence>
<dbReference type="Pfam" id="PF02604">
    <property type="entry name" value="PhdYeFM_antitox"/>
    <property type="match status" value="1"/>
</dbReference>
<evidence type="ECO:0000256" key="2">
    <source>
        <dbReference type="RuleBase" id="RU362080"/>
    </source>
</evidence>
<comment type="function">
    <text evidence="2">Antitoxin component of a type II toxin-antitoxin (TA) system.</text>
</comment>
<dbReference type="RefSeq" id="WP_108004811.1">
    <property type="nucleotide sequence ID" value="NZ_JBHEEX010000023.1"/>
</dbReference>
<feature type="region of interest" description="Disordered" evidence="3">
    <location>
        <begin position="77"/>
        <end position="96"/>
    </location>
</feature>
<sequence length="96" mass="10477">MPQTSYKISEARKHFAEVLERASQGEEIIITRGNQVYARIGPADGGKRPFGLLRLRGLPHDLFDDVDAEQAAIDAGDWNDDVGISQGKPENGGQLT</sequence>
<dbReference type="InterPro" id="IPR036165">
    <property type="entry name" value="YefM-like_sf"/>
</dbReference>
<proteinExistence type="inferred from homology"/>
<comment type="similarity">
    <text evidence="1 2">Belongs to the phD/YefM antitoxin family.</text>
</comment>
<reference evidence="4 5" key="1">
    <citation type="submission" date="2018-04" db="EMBL/GenBank/DDBJ databases">
        <title>Genomic Encyclopedia of Type Strains, Phase IV (KMG-IV): sequencing the most valuable type-strain genomes for metagenomic binning, comparative biology and taxonomic classification.</title>
        <authorList>
            <person name="Goeker M."/>
        </authorList>
    </citation>
    <scope>NUCLEOTIDE SEQUENCE [LARGE SCALE GENOMIC DNA]</scope>
    <source>
        <strain evidence="4 5">DSM 7138</strain>
    </source>
</reference>
<comment type="caution">
    <text evidence="4">The sequence shown here is derived from an EMBL/GenBank/DDBJ whole genome shotgun (WGS) entry which is preliminary data.</text>
</comment>
<dbReference type="SUPFAM" id="SSF143120">
    <property type="entry name" value="YefM-like"/>
    <property type="match status" value="1"/>
</dbReference>
<dbReference type="OrthoDB" id="557859at2"/>